<protein>
    <submittedName>
        <fullName evidence="6">Radical SAM protein</fullName>
    </submittedName>
</protein>
<keyword evidence="2" id="KW-0479">Metal-binding</keyword>
<dbReference type="PROSITE" id="PS51918">
    <property type="entry name" value="RADICAL_SAM"/>
    <property type="match status" value="1"/>
</dbReference>
<evidence type="ECO:0000259" key="5">
    <source>
        <dbReference type="PROSITE" id="PS51918"/>
    </source>
</evidence>
<dbReference type="InterPro" id="IPR013785">
    <property type="entry name" value="Aldolase_TIM"/>
</dbReference>
<comment type="caution">
    <text evidence="6">The sequence shown here is derived from an EMBL/GenBank/DDBJ whole genome shotgun (WGS) entry which is preliminary data.</text>
</comment>
<dbReference type="InterPro" id="IPR007197">
    <property type="entry name" value="rSAM"/>
</dbReference>
<evidence type="ECO:0000313" key="6">
    <source>
        <dbReference type="EMBL" id="TKJ42077.1"/>
    </source>
</evidence>
<evidence type="ECO:0000256" key="2">
    <source>
        <dbReference type="ARBA" id="ARBA00022723"/>
    </source>
</evidence>
<reference evidence="6 7" key="1">
    <citation type="submission" date="2017-06" db="EMBL/GenBank/DDBJ databases">
        <title>Novel microbial phyla capable of carbon fixation and sulfur reduction in deep-sea sediments.</title>
        <authorList>
            <person name="Huang J."/>
            <person name="Baker B."/>
            <person name="Wang Y."/>
        </authorList>
    </citation>
    <scope>NUCLEOTIDE SEQUENCE [LARGE SCALE GENOMIC DNA]</scope>
    <source>
        <strain evidence="6">B3_TA06</strain>
    </source>
</reference>
<keyword evidence="1" id="KW-0949">S-adenosyl-L-methionine</keyword>
<sequence length="480" mass="55422">MNPLQKRLIAEGIKAAVKNPRLASTLLKPLRARIKKGIMGAQPTNLPYLTEIKTQFLVNLFEQSAKSIQKGYFSPEYAERVRETLVMDGFLSERRPKVRKEYEDKYGIEPPSFCLISPTQRCNLKCTGCYAASESTTPATLNYEVFTRLLHEMRDLIGSNFIVISGGEPFIYNSQGKTLLDAVEEFSDMFFLVYTNGMALTEETVERMAKLGNITTAISVEGYEKETDARRGKGVYAKIMDSMERLRHHGVPFGTSVTATKNNVEILLTDEFYKHHFEELGAVYMWMFHLMPIGRAKDTMDLMISPEQRVALYNQWERMLFDKKYFVGDFWNSGAAAYGCIAYARAGGYFYVDWNGNIMPCGFVPYYKDNLYDLYREGKTIADALMSDLFVRGRKWQHEYAYHQAQPHNLLAPCSIRDHHKNFRENILDNSAKPEDENAKAALEDPEYYKRLVEFDEELEKLTQPIWQERYLKGLKRTSR</sequence>
<feature type="domain" description="Radical SAM core" evidence="5">
    <location>
        <begin position="106"/>
        <end position="324"/>
    </location>
</feature>
<dbReference type="CDD" id="cd01335">
    <property type="entry name" value="Radical_SAM"/>
    <property type="match status" value="1"/>
</dbReference>
<dbReference type="InterPro" id="IPR058240">
    <property type="entry name" value="rSAM_sf"/>
</dbReference>
<evidence type="ECO:0000256" key="3">
    <source>
        <dbReference type="ARBA" id="ARBA00023004"/>
    </source>
</evidence>
<dbReference type="SFLD" id="SFLDS00029">
    <property type="entry name" value="Radical_SAM"/>
    <property type="match status" value="1"/>
</dbReference>
<dbReference type="GO" id="GO:0046872">
    <property type="term" value="F:metal ion binding"/>
    <property type="evidence" value="ECO:0007669"/>
    <property type="project" value="UniProtKB-KW"/>
</dbReference>
<proteinExistence type="predicted"/>
<dbReference type="PANTHER" id="PTHR43524:SF1">
    <property type="entry name" value="RADICAL SAM SUPERFAMILY PROTEIN"/>
    <property type="match status" value="1"/>
</dbReference>
<keyword evidence="3" id="KW-0408">Iron</keyword>
<evidence type="ECO:0000256" key="1">
    <source>
        <dbReference type="ARBA" id="ARBA00022691"/>
    </source>
</evidence>
<dbReference type="Proteomes" id="UP000317778">
    <property type="component" value="Unassembled WGS sequence"/>
</dbReference>
<dbReference type="Gene3D" id="3.20.20.70">
    <property type="entry name" value="Aldolase class I"/>
    <property type="match status" value="1"/>
</dbReference>
<accession>A0A532V516</accession>
<dbReference type="SUPFAM" id="SSF102114">
    <property type="entry name" value="Radical SAM enzymes"/>
    <property type="match status" value="1"/>
</dbReference>
<gene>
    <name evidence="6" type="ORF">CEE36_07590</name>
</gene>
<dbReference type="GO" id="GO:0051536">
    <property type="term" value="F:iron-sulfur cluster binding"/>
    <property type="evidence" value="ECO:0007669"/>
    <property type="project" value="UniProtKB-KW"/>
</dbReference>
<organism evidence="6 7">
    <name type="scientific">candidate division TA06 bacterium B3_TA06</name>
    <dbReference type="NCBI Taxonomy" id="2012487"/>
    <lineage>
        <taxon>Bacteria</taxon>
        <taxon>Bacteria division TA06</taxon>
    </lineage>
</organism>
<dbReference type="InterPro" id="IPR006638">
    <property type="entry name" value="Elp3/MiaA/NifB-like_rSAM"/>
</dbReference>
<dbReference type="GO" id="GO:0003824">
    <property type="term" value="F:catalytic activity"/>
    <property type="evidence" value="ECO:0007669"/>
    <property type="project" value="InterPro"/>
</dbReference>
<dbReference type="AlphaFoldDB" id="A0A532V516"/>
<dbReference type="SFLD" id="SFLDG01067">
    <property type="entry name" value="SPASM/twitch_domain_containing"/>
    <property type="match status" value="1"/>
</dbReference>
<keyword evidence="4" id="KW-0411">Iron-sulfur</keyword>
<dbReference type="Pfam" id="PF04055">
    <property type="entry name" value="Radical_SAM"/>
    <property type="match status" value="1"/>
</dbReference>
<evidence type="ECO:0000256" key="4">
    <source>
        <dbReference type="ARBA" id="ARBA00023014"/>
    </source>
</evidence>
<dbReference type="EMBL" id="NJBO01000011">
    <property type="protein sequence ID" value="TKJ42077.1"/>
    <property type="molecule type" value="Genomic_DNA"/>
</dbReference>
<dbReference type="SMART" id="SM00729">
    <property type="entry name" value="Elp3"/>
    <property type="match status" value="1"/>
</dbReference>
<evidence type="ECO:0000313" key="7">
    <source>
        <dbReference type="Proteomes" id="UP000317778"/>
    </source>
</evidence>
<name>A0A532V516_UNCT6</name>
<dbReference type="PANTHER" id="PTHR43524">
    <property type="entry name" value="RADICAL SAM SUPERFAMILY PROTEIN"/>
    <property type="match status" value="1"/>
</dbReference>